<sequence length="446" mass="52961">MKLKNCTYSQWKQNHEETHKDKIFRALYPYTIFQQILFDEKLVGQVQKFEFQFSYYEAILNKIELQENGRYRTTLSIKTQHLTNSTKWKKRAWNEKFQIVYEKDYKFITAFTKNEDTSKDYLKRFFKGKFSKITANKSLPISDLLLKALSLQIAENILGVGDFDKRYDFLSPGIRSLKIPKSFNKGAKKVPCIYPLFSQGRETWVFCSFDEERAHRLAYFNCNQCKNLYVIYCNPTYTRHFRCKHENVHVLSLFEFSYFNTKKLSNEYSEQIRFLQNHLNAIEEYPIEDLLDKIKNPAQKDYEIFKSELMEALGIMKLFPTTSNELFLFLSAMNLLNAWINRSRKSNSSEKLFRNMYFFKTYLSDTVTRILESKSLMGSSIFIQDDLVMININEFTFSFHNLPSNNIIAEFINSEQNIEIEWTGKRLQPISPLVFRLAKQRIKAST</sequence>
<name>A0A2V3ZUJ6_9BACT</name>
<evidence type="ECO:0000313" key="2">
    <source>
        <dbReference type="Proteomes" id="UP000248079"/>
    </source>
</evidence>
<comment type="caution">
    <text evidence="1">The sequence shown here is derived from an EMBL/GenBank/DDBJ whole genome shotgun (WGS) entry which is preliminary data.</text>
</comment>
<proteinExistence type="predicted"/>
<reference evidence="1 2" key="1">
    <citation type="submission" date="2018-05" db="EMBL/GenBank/DDBJ databases">
        <title>Marinifilum breve JC075T sp. nov., a marine bacterium isolated from Yongle Blue Hole in the South China Sea.</title>
        <authorList>
            <person name="Fu T."/>
        </authorList>
    </citation>
    <scope>NUCLEOTIDE SEQUENCE [LARGE SCALE GENOMIC DNA]</scope>
    <source>
        <strain evidence="1 2">JC075</strain>
    </source>
</reference>
<dbReference type="AlphaFoldDB" id="A0A2V3ZUJ6"/>
<keyword evidence="2" id="KW-1185">Reference proteome</keyword>
<organism evidence="1 2">
    <name type="scientific">Marinifilum breve</name>
    <dbReference type="NCBI Taxonomy" id="2184082"/>
    <lineage>
        <taxon>Bacteria</taxon>
        <taxon>Pseudomonadati</taxon>
        <taxon>Bacteroidota</taxon>
        <taxon>Bacteroidia</taxon>
        <taxon>Marinilabiliales</taxon>
        <taxon>Marinifilaceae</taxon>
    </lineage>
</organism>
<dbReference type="RefSeq" id="WP_110361617.1">
    <property type="nucleotide sequence ID" value="NZ_QFLI01000007.1"/>
</dbReference>
<dbReference type="EMBL" id="QFLI01000007">
    <property type="protein sequence ID" value="PXX98726.1"/>
    <property type="molecule type" value="Genomic_DNA"/>
</dbReference>
<evidence type="ECO:0000313" key="1">
    <source>
        <dbReference type="EMBL" id="PXX98726.1"/>
    </source>
</evidence>
<gene>
    <name evidence="1" type="ORF">DF185_15195</name>
</gene>
<dbReference type="OrthoDB" id="133433at200643"/>
<protein>
    <submittedName>
        <fullName evidence="1">Uncharacterized protein</fullName>
    </submittedName>
</protein>
<accession>A0A2V3ZUJ6</accession>
<dbReference type="Proteomes" id="UP000248079">
    <property type="component" value="Unassembled WGS sequence"/>
</dbReference>